<dbReference type="PROSITE" id="PS00571">
    <property type="entry name" value="AMIDASES"/>
    <property type="match status" value="1"/>
</dbReference>
<dbReference type="Pfam" id="PF01425">
    <property type="entry name" value="Amidase"/>
    <property type="match status" value="1"/>
</dbReference>
<sequence length="474" mass="52837">MQNTQIKRVHSFTNDVLEDFDAVKIAQLIKNKEISSKEVIQASILRAKKVNPELNAIASERFDNALENINSNQSSTGIFSGVPFFFKDNTDFIGLPTHHGSQAIHSTAVKKHPKISQQILDQGFIVLGKSNLPEFGLNATTEYQDGSATKNPWHTDYSCGASSGGSAALVASGVVPIAHANDGGGSIRIPAACSGLIGLKPTRGRTYNSDAASMLPINIISEGVVTRSVRDTAHFFAGMEQRYVNPKLPKIGKIEHSTNRKLRVGVIQQSITGSVDSETANCLEKTARLLESLGHHVEYYQLPFAQNFVDDFSHYWGLLSFMLLTFGNRLFGSDFERQKLDHLTCGLAQLYKSNFYKTPLFIYRLKQIQSQYQQIFQHYDVLLSPVLAHTTPKLGYISPQLEFDELFQRIQNYVTFTPIQNIAGAPAISLPMSYTQEYHLPIGMQFSANLGDEKTLIELAYQIESARPWRRIQD</sequence>
<comment type="caution">
    <text evidence="3">The sequence shown here is derived from an EMBL/GenBank/DDBJ whole genome shotgun (WGS) entry which is preliminary data.</text>
</comment>
<dbReference type="PANTHER" id="PTHR11895">
    <property type="entry name" value="TRANSAMIDASE"/>
    <property type="match status" value="1"/>
</dbReference>
<dbReference type="Gene3D" id="3.90.1300.10">
    <property type="entry name" value="Amidase signature (AS) domain"/>
    <property type="match status" value="1"/>
</dbReference>
<accession>A0A3A8G2S3</accession>
<feature type="domain" description="Amidase" evidence="2">
    <location>
        <begin position="38"/>
        <end position="456"/>
    </location>
</feature>
<dbReference type="AlphaFoldDB" id="A0A3A8G2S3"/>
<evidence type="ECO:0000259" key="2">
    <source>
        <dbReference type="Pfam" id="PF01425"/>
    </source>
</evidence>
<name>A0A3A8G2S3_9GAMM</name>
<dbReference type="InterPro" id="IPR023631">
    <property type="entry name" value="Amidase_dom"/>
</dbReference>
<dbReference type="InterPro" id="IPR020556">
    <property type="entry name" value="Amidase_CS"/>
</dbReference>
<evidence type="ECO:0000256" key="1">
    <source>
        <dbReference type="ARBA" id="ARBA00009199"/>
    </source>
</evidence>
<reference evidence="3 4" key="1">
    <citation type="submission" date="2018-09" db="EMBL/GenBank/DDBJ databases">
        <title>The draft genome of Acinetobacter spp. strains.</title>
        <authorList>
            <person name="Qin J."/>
            <person name="Feng Y."/>
            <person name="Zong Z."/>
        </authorList>
    </citation>
    <scope>NUCLEOTIDE SEQUENCE [LARGE SCALE GENOMIC DNA]</scope>
    <source>
        <strain evidence="3 4">WCHAc060002</strain>
    </source>
</reference>
<dbReference type="InterPro" id="IPR036928">
    <property type="entry name" value="AS_sf"/>
</dbReference>
<evidence type="ECO:0000313" key="3">
    <source>
        <dbReference type="EMBL" id="RKG49560.1"/>
    </source>
</evidence>
<keyword evidence="3" id="KW-0378">Hydrolase</keyword>
<evidence type="ECO:0000313" key="4">
    <source>
        <dbReference type="Proteomes" id="UP000281084"/>
    </source>
</evidence>
<dbReference type="GO" id="GO:0004040">
    <property type="term" value="F:amidase activity"/>
    <property type="evidence" value="ECO:0007669"/>
    <property type="project" value="UniProtKB-EC"/>
</dbReference>
<dbReference type="NCBIfam" id="NF005899">
    <property type="entry name" value="PRK07869.1"/>
    <property type="match status" value="1"/>
</dbReference>
<organism evidence="3 4">
    <name type="scientific">Acinetobacter cumulans</name>
    <dbReference type="NCBI Taxonomy" id="2136182"/>
    <lineage>
        <taxon>Bacteria</taxon>
        <taxon>Pseudomonadati</taxon>
        <taxon>Pseudomonadota</taxon>
        <taxon>Gammaproteobacteria</taxon>
        <taxon>Moraxellales</taxon>
        <taxon>Moraxellaceae</taxon>
        <taxon>Acinetobacter</taxon>
    </lineage>
</organism>
<gene>
    <name evidence="3" type="ORF">D7V64_13460</name>
</gene>
<dbReference type="Proteomes" id="UP000281084">
    <property type="component" value="Unassembled WGS sequence"/>
</dbReference>
<dbReference type="SUPFAM" id="SSF75304">
    <property type="entry name" value="Amidase signature (AS) enzymes"/>
    <property type="match status" value="1"/>
</dbReference>
<protein>
    <submittedName>
        <fullName evidence="3">Amidase</fullName>
        <ecNumber evidence="3">3.5.1.4</ecNumber>
    </submittedName>
</protein>
<comment type="similarity">
    <text evidence="1">Belongs to the amidase family.</text>
</comment>
<proteinExistence type="inferred from homology"/>
<dbReference type="EC" id="3.5.1.4" evidence="3"/>
<dbReference type="RefSeq" id="WP_120368022.1">
    <property type="nucleotide sequence ID" value="NZ_RAXZ01000023.1"/>
</dbReference>
<dbReference type="PANTHER" id="PTHR11895:SF7">
    <property type="entry name" value="GLUTAMYL-TRNA(GLN) AMIDOTRANSFERASE SUBUNIT A, MITOCHONDRIAL"/>
    <property type="match status" value="1"/>
</dbReference>
<dbReference type="EMBL" id="RAXZ01000023">
    <property type="protein sequence ID" value="RKG49560.1"/>
    <property type="molecule type" value="Genomic_DNA"/>
</dbReference>
<dbReference type="InterPro" id="IPR000120">
    <property type="entry name" value="Amidase"/>
</dbReference>